<feature type="domain" description="Glycosyltransferase 2-like" evidence="1">
    <location>
        <begin position="4"/>
        <end position="135"/>
    </location>
</feature>
<dbReference type="Pfam" id="PF00535">
    <property type="entry name" value="Glycos_transf_2"/>
    <property type="match status" value="1"/>
</dbReference>
<protein>
    <submittedName>
        <fullName evidence="2">Glycosyltransferase</fullName>
    </submittedName>
</protein>
<dbReference type="InterPro" id="IPR029044">
    <property type="entry name" value="Nucleotide-diphossugar_trans"/>
</dbReference>
<dbReference type="RefSeq" id="WP_054839239.1">
    <property type="nucleotide sequence ID" value="NZ_BBBY01000057.1"/>
</dbReference>
<organism evidence="2 3">
    <name type="scientific">Sulfuracidifex metallicus DSM 6482 = JCM 9184</name>
    <dbReference type="NCBI Taxonomy" id="523847"/>
    <lineage>
        <taxon>Archaea</taxon>
        <taxon>Thermoproteota</taxon>
        <taxon>Thermoprotei</taxon>
        <taxon>Sulfolobales</taxon>
        <taxon>Sulfolobaceae</taxon>
        <taxon>Sulfuracidifex</taxon>
    </lineage>
</organism>
<dbReference type="SUPFAM" id="SSF53448">
    <property type="entry name" value="Nucleotide-diphospho-sugar transferases"/>
    <property type="match status" value="1"/>
</dbReference>
<keyword evidence="2" id="KW-0808">Transferase</keyword>
<dbReference type="EMBL" id="WGGD01000005">
    <property type="protein sequence ID" value="MUN29507.1"/>
    <property type="molecule type" value="Genomic_DNA"/>
</dbReference>
<comment type="caution">
    <text evidence="2">The sequence shown here is derived from an EMBL/GenBank/DDBJ whole genome shotgun (WGS) entry which is preliminary data.</text>
</comment>
<evidence type="ECO:0000259" key="1">
    <source>
        <dbReference type="Pfam" id="PF00535"/>
    </source>
</evidence>
<sequence length="329" mass="37730">MQVTIGIPTYKNDGHTIGNLLEALTKQTYKDFKVKVIMKRGERRGDEKTLQILDSFRGDLDLNLVYQEEGLFEEALDLLFREKADLYVTTDDDATPSPTWVEDHVRIQEMEWVGCATGEIEGSKWVNYPNLIFDKFRDKVYMKPYSKDFQQYHGFLTKGGLSVDKNEPKPEGVFKTLAVAGVNMSVKGEVVKGYVPLTFTLRGTYNESLIALNGMRKGFHSINFQGAKVNHADRESLSRTKNKLVADYLALERFVLPYGVNYLGFHIDESLINQMINDINWDVAKEGLRIALRGIEEDVEPLRFRKMLMESRYYVALNEKKDISRGQEA</sequence>
<gene>
    <name evidence="2" type="ORF">GC250_08670</name>
</gene>
<evidence type="ECO:0000313" key="3">
    <source>
        <dbReference type="Proteomes" id="UP000470772"/>
    </source>
</evidence>
<dbReference type="OrthoDB" id="34704at2157"/>
<keyword evidence="3" id="KW-1185">Reference proteome</keyword>
<reference evidence="2 3" key="1">
    <citation type="submission" date="2019-10" db="EMBL/GenBank/DDBJ databases">
        <title>Sequencing and Assembly of Multiple Reported Metal-Biooxidizing Members of the Extremely Thermoacidophilic Archaeal Family Sulfolobaceae.</title>
        <authorList>
            <person name="Counts J.A."/>
            <person name="Kelly R.M."/>
        </authorList>
    </citation>
    <scope>NUCLEOTIDE SEQUENCE [LARGE SCALE GENOMIC DNA]</scope>
    <source>
        <strain evidence="2 3">DSM 6482</strain>
    </source>
</reference>
<dbReference type="Gene3D" id="3.90.550.10">
    <property type="entry name" value="Spore Coat Polysaccharide Biosynthesis Protein SpsA, Chain A"/>
    <property type="match status" value="1"/>
</dbReference>
<dbReference type="InterPro" id="IPR001173">
    <property type="entry name" value="Glyco_trans_2-like"/>
</dbReference>
<evidence type="ECO:0000313" key="2">
    <source>
        <dbReference type="EMBL" id="MUN29507.1"/>
    </source>
</evidence>
<dbReference type="Proteomes" id="UP000470772">
    <property type="component" value="Unassembled WGS sequence"/>
</dbReference>
<accession>A0A6A9QJQ1</accession>
<dbReference type="GO" id="GO:0016740">
    <property type="term" value="F:transferase activity"/>
    <property type="evidence" value="ECO:0007669"/>
    <property type="project" value="UniProtKB-KW"/>
</dbReference>
<dbReference type="CDD" id="cd00761">
    <property type="entry name" value="Glyco_tranf_GTA_type"/>
    <property type="match status" value="1"/>
</dbReference>
<dbReference type="AlphaFoldDB" id="A0A6A9QJQ1"/>
<name>A0A6A9QJQ1_SULME</name>
<proteinExistence type="predicted"/>